<sequence length="67" mass="7448">MAPTPCADPFSCRTAAPSTARIPRSKEMEELMPAVGHQEDCSMDNEVIVEIGEARFCRMQIFFLGNL</sequence>
<evidence type="ECO:0000313" key="2">
    <source>
        <dbReference type="Proteomes" id="UP000324897"/>
    </source>
</evidence>
<feature type="non-terminal residue" evidence="1">
    <location>
        <position position="1"/>
    </location>
</feature>
<protein>
    <submittedName>
        <fullName evidence="1">Uncharacterized protein</fullName>
    </submittedName>
</protein>
<feature type="non-terminal residue" evidence="1">
    <location>
        <position position="67"/>
    </location>
</feature>
<dbReference type="AlphaFoldDB" id="A0A5J9SDM2"/>
<accession>A0A5J9SDM2</accession>
<comment type="caution">
    <text evidence="1">The sequence shown here is derived from an EMBL/GenBank/DDBJ whole genome shotgun (WGS) entry which is preliminary data.</text>
</comment>
<gene>
    <name evidence="1" type="ORF">EJB05_57357</name>
</gene>
<reference evidence="1 2" key="1">
    <citation type="journal article" date="2019" name="Sci. Rep.">
        <title>A high-quality genome of Eragrostis curvula grass provides insights into Poaceae evolution and supports new strategies to enhance forage quality.</title>
        <authorList>
            <person name="Carballo J."/>
            <person name="Santos B.A.C.M."/>
            <person name="Zappacosta D."/>
            <person name="Garbus I."/>
            <person name="Selva J.P."/>
            <person name="Gallo C.A."/>
            <person name="Diaz A."/>
            <person name="Albertini E."/>
            <person name="Caccamo M."/>
            <person name="Echenique V."/>
        </authorList>
    </citation>
    <scope>NUCLEOTIDE SEQUENCE [LARGE SCALE GENOMIC DNA]</scope>
    <source>
        <strain evidence="2">cv. Victoria</strain>
        <tissue evidence="1">Leaf</tissue>
    </source>
</reference>
<dbReference type="Proteomes" id="UP000324897">
    <property type="component" value="Unassembled WGS sequence"/>
</dbReference>
<dbReference type="EMBL" id="RWGY01001010">
    <property type="protein sequence ID" value="TVT97404.1"/>
    <property type="molecule type" value="Genomic_DNA"/>
</dbReference>
<name>A0A5J9SDM2_9POAL</name>
<proteinExistence type="predicted"/>
<evidence type="ECO:0000313" key="1">
    <source>
        <dbReference type="EMBL" id="TVT97404.1"/>
    </source>
</evidence>
<dbReference type="Gramene" id="TVT97404">
    <property type="protein sequence ID" value="TVT97404"/>
    <property type="gene ID" value="EJB05_57357"/>
</dbReference>
<keyword evidence="2" id="KW-1185">Reference proteome</keyword>
<organism evidence="1 2">
    <name type="scientific">Eragrostis curvula</name>
    <name type="common">weeping love grass</name>
    <dbReference type="NCBI Taxonomy" id="38414"/>
    <lineage>
        <taxon>Eukaryota</taxon>
        <taxon>Viridiplantae</taxon>
        <taxon>Streptophyta</taxon>
        <taxon>Embryophyta</taxon>
        <taxon>Tracheophyta</taxon>
        <taxon>Spermatophyta</taxon>
        <taxon>Magnoliopsida</taxon>
        <taxon>Liliopsida</taxon>
        <taxon>Poales</taxon>
        <taxon>Poaceae</taxon>
        <taxon>PACMAD clade</taxon>
        <taxon>Chloridoideae</taxon>
        <taxon>Eragrostideae</taxon>
        <taxon>Eragrostidinae</taxon>
        <taxon>Eragrostis</taxon>
    </lineage>
</organism>